<feature type="region of interest" description="Disordered" evidence="1">
    <location>
        <begin position="194"/>
        <end position="228"/>
    </location>
</feature>
<organism evidence="3 4">
    <name type="scientific">Thalassiosira oceanica</name>
    <name type="common">Marine diatom</name>
    <dbReference type="NCBI Taxonomy" id="159749"/>
    <lineage>
        <taxon>Eukaryota</taxon>
        <taxon>Sar</taxon>
        <taxon>Stramenopiles</taxon>
        <taxon>Ochrophyta</taxon>
        <taxon>Bacillariophyta</taxon>
        <taxon>Coscinodiscophyceae</taxon>
        <taxon>Thalassiosirophycidae</taxon>
        <taxon>Thalassiosirales</taxon>
        <taxon>Thalassiosiraceae</taxon>
        <taxon>Thalassiosira</taxon>
    </lineage>
</organism>
<proteinExistence type="predicted"/>
<dbReference type="Pfam" id="PF20528">
    <property type="entry name" value="DUF6743"/>
    <property type="match status" value="1"/>
</dbReference>
<sequence length="228" mass="25711">MFLAQARFQTAPTSLLTLHTFVFWARQDNEFAVRHCYVHRSRWLVVIGAPLPRGTSKPLVMTSSVSEREEAVRPQIEFSAVRSFSGERSPTSTGGPRACYRRRGKLSDRRSIGRNKLSPFPLRGGRWRLPQRVFPSLLEGEYANVTERGDLRLCPRMGRAPLSLPSGFRKGLQLRLKRTSARYDRPRVPLTGFPRGFLEEGSQGPTNNACGHNSTLISYARHPEAPPP</sequence>
<evidence type="ECO:0000259" key="2">
    <source>
        <dbReference type="Pfam" id="PF20528"/>
    </source>
</evidence>
<name>K0RM83_THAOC</name>
<reference evidence="3 4" key="1">
    <citation type="journal article" date="2012" name="Genome Biol.">
        <title>Genome and low-iron response of an oceanic diatom adapted to chronic iron limitation.</title>
        <authorList>
            <person name="Lommer M."/>
            <person name="Specht M."/>
            <person name="Roy A.S."/>
            <person name="Kraemer L."/>
            <person name="Andreson R."/>
            <person name="Gutowska M.A."/>
            <person name="Wolf J."/>
            <person name="Bergner S.V."/>
            <person name="Schilhabel M.B."/>
            <person name="Klostermeier U.C."/>
            <person name="Beiko R.G."/>
            <person name="Rosenstiel P."/>
            <person name="Hippler M."/>
            <person name="Laroche J."/>
        </authorList>
    </citation>
    <scope>NUCLEOTIDE SEQUENCE [LARGE SCALE GENOMIC DNA]</scope>
    <source>
        <strain evidence="3 4">CCMP1005</strain>
    </source>
</reference>
<comment type="caution">
    <text evidence="3">The sequence shown here is derived from an EMBL/GenBank/DDBJ whole genome shotgun (WGS) entry which is preliminary data.</text>
</comment>
<evidence type="ECO:0000313" key="4">
    <source>
        <dbReference type="Proteomes" id="UP000266841"/>
    </source>
</evidence>
<accession>K0RM83</accession>
<keyword evidence="4" id="KW-1185">Reference proteome</keyword>
<feature type="domain" description="DUF6743" evidence="2">
    <location>
        <begin position="22"/>
        <end position="49"/>
    </location>
</feature>
<evidence type="ECO:0000313" key="3">
    <source>
        <dbReference type="EMBL" id="EJK53399.1"/>
    </source>
</evidence>
<dbReference type="InterPro" id="IPR046631">
    <property type="entry name" value="DUF6743"/>
</dbReference>
<dbReference type="EMBL" id="AGNL01037842">
    <property type="protein sequence ID" value="EJK53399.1"/>
    <property type="molecule type" value="Genomic_DNA"/>
</dbReference>
<feature type="compositionally biased region" description="Polar residues" evidence="1">
    <location>
        <begin position="203"/>
        <end position="217"/>
    </location>
</feature>
<protein>
    <recommendedName>
        <fullName evidence="2">DUF6743 domain-containing protein</fullName>
    </recommendedName>
</protein>
<dbReference type="AlphaFoldDB" id="K0RM83"/>
<gene>
    <name evidence="3" type="ORF">THAOC_27176</name>
</gene>
<evidence type="ECO:0000256" key="1">
    <source>
        <dbReference type="SAM" id="MobiDB-lite"/>
    </source>
</evidence>
<dbReference type="Proteomes" id="UP000266841">
    <property type="component" value="Unassembled WGS sequence"/>
</dbReference>